<accession>A0A9P5MVZ1</accession>
<comment type="caution">
    <text evidence="1">The sequence shown here is derived from an EMBL/GenBank/DDBJ whole genome shotgun (WGS) entry which is preliminary data.</text>
</comment>
<keyword evidence="2" id="KW-1185">Reference proteome</keyword>
<dbReference type="EMBL" id="WHVB01000008">
    <property type="protein sequence ID" value="KAF8480177.1"/>
    <property type="molecule type" value="Genomic_DNA"/>
</dbReference>
<reference evidence="1" key="2">
    <citation type="journal article" date="2020" name="Nat. Commun.">
        <title>Large-scale genome sequencing of mycorrhizal fungi provides insights into the early evolution of symbiotic traits.</title>
        <authorList>
            <person name="Miyauchi S."/>
            <person name="Kiss E."/>
            <person name="Kuo A."/>
            <person name="Drula E."/>
            <person name="Kohler A."/>
            <person name="Sanchez-Garcia M."/>
            <person name="Morin E."/>
            <person name="Andreopoulos B."/>
            <person name="Barry K.W."/>
            <person name="Bonito G."/>
            <person name="Buee M."/>
            <person name="Carver A."/>
            <person name="Chen C."/>
            <person name="Cichocki N."/>
            <person name="Clum A."/>
            <person name="Culley D."/>
            <person name="Crous P.W."/>
            <person name="Fauchery L."/>
            <person name="Girlanda M."/>
            <person name="Hayes R.D."/>
            <person name="Keri Z."/>
            <person name="LaButti K."/>
            <person name="Lipzen A."/>
            <person name="Lombard V."/>
            <person name="Magnuson J."/>
            <person name="Maillard F."/>
            <person name="Murat C."/>
            <person name="Nolan M."/>
            <person name="Ohm R.A."/>
            <person name="Pangilinan J."/>
            <person name="Pereira M.F."/>
            <person name="Perotto S."/>
            <person name="Peter M."/>
            <person name="Pfister S."/>
            <person name="Riley R."/>
            <person name="Sitrit Y."/>
            <person name="Stielow J.B."/>
            <person name="Szollosi G."/>
            <person name="Zifcakova L."/>
            <person name="Stursova M."/>
            <person name="Spatafora J.W."/>
            <person name="Tedersoo L."/>
            <person name="Vaario L.M."/>
            <person name="Yamada A."/>
            <person name="Yan M."/>
            <person name="Wang P."/>
            <person name="Xu J."/>
            <person name="Bruns T."/>
            <person name="Baldrian P."/>
            <person name="Vilgalys R."/>
            <person name="Dunand C."/>
            <person name="Henrissat B."/>
            <person name="Grigoriev I.V."/>
            <person name="Hibbett D."/>
            <person name="Nagy L.G."/>
            <person name="Martin F.M."/>
        </authorList>
    </citation>
    <scope>NUCLEOTIDE SEQUENCE</scope>
    <source>
        <strain evidence="1">Prilba</strain>
    </source>
</reference>
<protein>
    <submittedName>
        <fullName evidence="1">Uncharacterized protein</fullName>
    </submittedName>
</protein>
<organism evidence="1 2">
    <name type="scientific">Russula ochroleuca</name>
    <dbReference type="NCBI Taxonomy" id="152965"/>
    <lineage>
        <taxon>Eukaryota</taxon>
        <taxon>Fungi</taxon>
        <taxon>Dikarya</taxon>
        <taxon>Basidiomycota</taxon>
        <taxon>Agaricomycotina</taxon>
        <taxon>Agaricomycetes</taxon>
        <taxon>Russulales</taxon>
        <taxon>Russulaceae</taxon>
        <taxon>Russula</taxon>
    </lineage>
</organism>
<gene>
    <name evidence="1" type="ORF">DFH94DRAFT_681956</name>
</gene>
<evidence type="ECO:0000313" key="2">
    <source>
        <dbReference type="Proteomes" id="UP000759537"/>
    </source>
</evidence>
<reference evidence="1" key="1">
    <citation type="submission" date="2019-10" db="EMBL/GenBank/DDBJ databases">
        <authorList>
            <consortium name="DOE Joint Genome Institute"/>
            <person name="Kuo A."/>
            <person name="Miyauchi S."/>
            <person name="Kiss E."/>
            <person name="Drula E."/>
            <person name="Kohler A."/>
            <person name="Sanchez-Garcia M."/>
            <person name="Andreopoulos B."/>
            <person name="Barry K.W."/>
            <person name="Bonito G."/>
            <person name="Buee M."/>
            <person name="Carver A."/>
            <person name="Chen C."/>
            <person name="Cichocki N."/>
            <person name="Clum A."/>
            <person name="Culley D."/>
            <person name="Crous P.W."/>
            <person name="Fauchery L."/>
            <person name="Girlanda M."/>
            <person name="Hayes R."/>
            <person name="Keri Z."/>
            <person name="LaButti K."/>
            <person name="Lipzen A."/>
            <person name="Lombard V."/>
            <person name="Magnuson J."/>
            <person name="Maillard F."/>
            <person name="Morin E."/>
            <person name="Murat C."/>
            <person name="Nolan M."/>
            <person name="Ohm R."/>
            <person name="Pangilinan J."/>
            <person name="Pereira M."/>
            <person name="Perotto S."/>
            <person name="Peter M."/>
            <person name="Riley R."/>
            <person name="Sitrit Y."/>
            <person name="Stielow B."/>
            <person name="Szollosi G."/>
            <person name="Zifcakova L."/>
            <person name="Stursova M."/>
            <person name="Spatafora J.W."/>
            <person name="Tedersoo L."/>
            <person name="Vaario L.-M."/>
            <person name="Yamada A."/>
            <person name="Yan M."/>
            <person name="Wang P."/>
            <person name="Xu J."/>
            <person name="Bruns T."/>
            <person name="Baldrian P."/>
            <person name="Vilgalys R."/>
            <person name="Henrissat B."/>
            <person name="Grigoriev I.V."/>
            <person name="Hibbett D."/>
            <person name="Nagy L.G."/>
            <person name="Martin F.M."/>
        </authorList>
    </citation>
    <scope>NUCLEOTIDE SEQUENCE</scope>
    <source>
        <strain evidence="1">Prilba</strain>
    </source>
</reference>
<evidence type="ECO:0000313" key="1">
    <source>
        <dbReference type="EMBL" id="KAF8480177.1"/>
    </source>
</evidence>
<sequence length="187" mass="20861">MYGTLYFQDTLSNFIAQLNYPGTSTAALHKHAADMLIPFHAVLVFHHVKFTDSESSNTEVVDAVHVWPEQKDSRGWIIPSQFDTTFVQIKGQESQDSMGNKDCQIAQALVIRLSMSAPVGQPGSVLWVSGTGYPDPQVKYLPTGKYLQVPVPDLGHISNSQVHRSKSSKYLEVNVYLQLTSTRELEH</sequence>
<proteinExistence type="predicted"/>
<dbReference type="AlphaFoldDB" id="A0A9P5MVZ1"/>
<dbReference type="OrthoDB" id="3244185at2759"/>
<dbReference type="Proteomes" id="UP000759537">
    <property type="component" value="Unassembled WGS sequence"/>
</dbReference>
<name>A0A9P5MVZ1_9AGAM</name>